<dbReference type="InterPro" id="IPR020631">
    <property type="entry name" value="THF_DH/CycHdrlase_NAD-bd_dom"/>
</dbReference>
<feature type="domain" description="Tetrahydrofolate dehydrogenase/cyclohydrolase NAD(P)-binding" evidence="2">
    <location>
        <begin position="173"/>
        <end position="293"/>
    </location>
</feature>
<dbReference type="SUPFAM" id="SSF53223">
    <property type="entry name" value="Aminoacid dehydrogenase-like, N-terminal domain"/>
    <property type="match status" value="1"/>
</dbReference>
<sequence>MGMTKVDTSIVAEGMREEIRRDVQLVPGVRPRLVGFLCADRRLQSFDDARDFATNCRNRRKPVANKDPAARKYAEWTGRAATKDGIEYELREVEACELGAALHAANKDDTVHGILIYYPVFGFQPSFFGGSMDDQLRDAISPQKDVEGLCTTYRHNLYRNIRRVDRWRRSIVPCTPLAVVKCLEHVGVHKRDGGGMAGVVCSVVNRSEIVGRPLAAMLANDGATVYSIDIDSIYVMRKGEMAPCKLSPEEAIKASDVVVLGVPSPKYKLKVATLKKGAVVVNVSGFKNLDDSDATDDDVYTYIPLVGRVTVACLERSLVCLYKQYHVPKLRLKKALKWLPVALAAAAALGAVAMKKRA</sequence>
<dbReference type="Proteomes" id="UP001363151">
    <property type="component" value="Unassembled WGS sequence"/>
</dbReference>
<evidence type="ECO:0000313" key="4">
    <source>
        <dbReference type="Proteomes" id="UP001363151"/>
    </source>
</evidence>
<gene>
    <name evidence="3" type="primary">mtd1</name>
    <name evidence="3" type="ORF">SO694_00098046</name>
</gene>
<dbReference type="Gene3D" id="3.40.50.10860">
    <property type="entry name" value="Leucine Dehydrogenase, chain A, domain 1"/>
    <property type="match status" value="1"/>
</dbReference>
<feature type="domain" description="Tetrahydrofolate dehydrogenase/cyclohydrolase catalytic" evidence="1">
    <location>
        <begin position="64"/>
        <end position="147"/>
    </location>
</feature>
<dbReference type="Gene3D" id="3.40.50.720">
    <property type="entry name" value="NAD(P)-binding Rossmann-like Domain"/>
    <property type="match status" value="1"/>
</dbReference>
<dbReference type="EMBL" id="JBBJCI010000248">
    <property type="protein sequence ID" value="KAK7237613.1"/>
    <property type="molecule type" value="Genomic_DNA"/>
</dbReference>
<dbReference type="PANTHER" id="PTHR48099:SF3">
    <property type="entry name" value="METHYLENETETRAHYDROFOLATE DEHYDROGENASE [NAD(+)]"/>
    <property type="match status" value="1"/>
</dbReference>
<proteinExistence type="predicted"/>
<name>A0ABR1FSU4_AURAN</name>
<evidence type="ECO:0000313" key="3">
    <source>
        <dbReference type="EMBL" id="KAK7237613.1"/>
    </source>
</evidence>
<dbReference type="InterPro" id="IPR020630">
    <property type="entry name" value="THF_DH/CycHdrlase_cat_dom"/>
</dbReference>
<dbReference type="InterPro" id="IPR036291">
    <property type="entry name" value="NAD(P)-bd_dom_sf"/>
</dbReference>
<accession>A0ABR1FSU4</accession>
<dbReference type="Pfam" id="PF00763">
    <property type="entry name" value="THF_DHG_CYH"/>
    <property type="match status" value="1"/>
</dbReference>
<protein>
    <submittedName>
        <fullName evidence="3">Methenyltetrahydrofolate cyclohydrolase</fullName>
    </submittedName>
</protein>
<reference evidence="3 4" key="1">
    <citation type="submission" date="2024-03" db="EMBL/GenBank/DDBJ databases">
        <title>Aureococcus anophagefferens CCMP1851 and Kratosvirus quantuckense: Draft genome of a second virus-susceptible host strain in the model system.</title>
        <authorList>
            <person name="Chase E."/>
            <person name="Truchon A.R."/>
            <person name="Schepens W."/>
            <person name="Wilhelm S.W."/>
        </authorList>
    </citation>
    <scope>NUCLEOTIDE SEQUENCE [LARGE SCALE GENOMIC DNA]</scope>
    <source>
        <strain evidence="3 4">CCMP1851</strain>
    </source>
</reference>
<dbReference type="SUPFAM" id="SSF51735">
    <property type="entry name" value="NAD(P)-binding Rossmann-fold domains"/>
    <property type="match status" value="1"/>
</dbReference>
<organism evidence="3 4">
    <name type="scientific">Aureococcus anophagefferens</name>
    <name type="common">Harmful bloom alga</name>
    <dbReference type="NCBI Taxonomy" id="44056"/>
    <lineage>
        <taxon>Eukaryota</taxon>
        <taxon>Sar</taxon>
        <taxon>Stramenopiles</taxon>
        <taxon>Ochrophyta</taxon>
        <taxon>Pelagophyceae</taxon>
        <taxon>Pelagomonadales</taxon>
        <taxon>Pelagomonadaceae</taxon>
        <taxon>Aureococcus</taxon>
    </lineage>
</organism>
<dbReference type="PANTHER" id="PTHR48099">
    <property type="entry name" value="C-1-TETRAHYDROFOLATE SYNTHASE, CYTOPLASMIC-RELATED"/>
    <property type="match status" value="1"/>
</dbReference>
<evidence type="ECO:0000259" key="2">
    <source>
        <dbReference type="Pfam" id="PF02882"/>
    </source>
</evidence>
<dbReference type="InterPro" id="IPR046346">
    <property type="entry name" value="Aminoacid_DH-like_N_sf"/>
</dbReference>
<comment type="caution">
    <text evidence="3">The sequence shown here is derived from an EMBL/GenBank/DDBJ whole genome shotgun (WGS) entry which is preliminary data.</text>
</comment>
<evidence type="ECO:0000259" key="1">
    <source>
        <dbReference type="Pfam" id="PF00763"/>
    </source>
</evidence>
<keyword evidence="4" id="KW-1185">Reference proteome</keyword>
<dbReference type="Pfam" id="PF02882">
    <property type="entry name" value="THF_DHG_CYH_C"/>
    <property type="match status" value="1"/>
</dbReference>